<comment type="caution">
    <text evidence="2">The sequence shown here is derived from an EMBL/GenBank/DDBJ whole genome shotgun (WGS) entry which is preliminary data.</text>
</comment>
<evidence type="ECO:0000313" key="2">
    <source>
        <dbReference type="EMBL" id="OEG16346.1"/>
    </source>
</evidence>
<gene>
    <name evidence="2" type="ORF">BCR23_05510</name>
</gene>
<dbReference type="SUPFAM" id="SSF51621">
    <property type="entry name" value="Phosphoenolpyruvate/pyruvate domain"/>
    <property type="match status" value="1"/>
</dbReference>
<protein>
    <submittedName>
        <fullName evidence="2">Phosphoenolpyruvate phosphomutase</fullName>
    </submittedName>
</protein>
<keyword evidence="2" id="KW-0670">Pyruvate</keyword>
<reference evidence="3" key="1">
    <citation type="submission" date="2016-09" db="EMBL/GenBank/DDBJ databases">
        <authorList>
            <person name="Gulvik C.A."/>
        </authorList>
    </citation>
    <scope>NUCLEOTIDE SEQUENCE [LARGE SCALE GENOMIC DNA]</scope>
    <source>
        <strain evidence="3">LMG 26306</strain>
    </source>
</reference>
<dbReference type="GO" id="GO:0003824">
    <property type="term" value="F:catalytic activity"/>
    <property type="evidence" value="ECO:0007669"/>
    <property type="project" value="InterPro"/>
</dbReference>
<organism evidence="2 3">
    <name type="scientific">Enterococcus quebecensis</name>
    <dbReference type="NCBI Taxonomy" id="903983"/>
    <lineage>
        <taxon>Bacteria</taxon>
        <taxon>Bacillati</taxon>
        <taxon>Bacillota</taxon>
        <taxon>Bacilli</taxon>
        <taxon>Lactobacillales</taxon>
        <taxon>Enterococcaceae</taxon>
        <taxon>Enterococcus</taxon>
    </lineage>
</organism>
<dbReference type="AlphaFoldDB" id="A0A1E5GUH9"/>
<dbReference type="Gene3D" id="3.20.20.60">
    <property type="entry name" value="Phosphoenolpyruvate-binding domains"/>
    <property type="match status" value="1"/>
</dbReference>
<dbReference type="PANTHER" id="PTHR42905:SF7">
    <property type="entry name" value="PHOSPHOENOLPYRUVATE PHOSPHOMUTASE"/>
    <property type="match status" value="1"/>
</dbReference>
<dbReference type="Pfam" id="PF13714">
    <property type="entry name" value="PEP_mutase"/>
    <property type="match status" value="1"/>
</dbReference>
<sequence>MKKFKELLNGNKVAKVMGVHNGLTAKLAEEAGYDAVWASGLEISASQAVPDANILTMSENLQVVENIRESTKIPVLCDCDSGYGGLNNTVRMVEKYESVGVDAICIEDKLFPKMNSFIENNQVLADRIDFCEKIRSIKITQENPDFCAVARIESLIAGEGMEKALERAELYEKAGADALLIHSKATDAKEIKEFAKGYIGKLPLIIVPTTYPDIDLNELYKLGIRMVIFANQGLRSAVNSIKATFDKIIEFEKTTVVEDEIAPMSEIFRLQGMYDMLENERKIKNTISKEDF</sequence>
<dbReference type="Proteomes" id="UP000094764">
    <property type="component" value="Unassembled WGS sequence"/>
</dbReference>
<dbReference type="EMBL" id="MIKB01000013">
    <property type="protein sequence ID" value="OEG16346.1"/>
    <property type="molecule type" value="Genomic_DNA"/>
</dbReference>
<dbReference type="InterPro" id="IPR015813">
    <property type="entry name" value="Pyrv/PenolPyrv_kinase-like_dom"/>
</dbReference>
<dbReference type="InterPro" id="IPR040442">
    <property type="entry name" value="Pyrv_kinase-like_dom_sf"/>
</dbReference>
<comment type="similarity">
    <text evidence="1">Belongs to the isocitrate lyase/PEP mutase superfamily. PEP mutase family.</text>
</comment>
<dbReference type="PANTHER" id="PTHR42905">
    <property type="entry name" value="PHOSPHOENOLPYRUVATE CARBOXYLASE"/>
    <property type="match status" value="1"/>
</dbReference>
<proteinExistence type="inferred from homology"/>
<accession>A0A1E5GUH9</accession>
<dbReference type="CDD" id="cd00377">
    <property type="entry name" value="ICL_PEPM"/>
    <property type="match status" value="1"/>
</dbReference>
<keyword evidence="3" id="KW-1185">Reference proteome</keyword>
<dbReference type="STRING" id="903983.BCR23_05510"/>
<name>A0A1E5GUH9_9ENTE</name>
<dbReference type="InterPro" id="IPR039556">
    <property type="entry name" value="ICL/PEPM"/>
</dbReference>
<dbReference type="OrthoDB" id="8629576at2"/>
<evidence type="ECO:0000313" key="3">
    <source>
        <dbReference type="Proteomes" id="UP000094764"/>
    </source>
</evidence>
<dbReference type="RefSeq" id="WP_069634800.1">
    <property type="nucleotide sequence ID" value="NZ_JXKZ01000015.1"/>
</dbReference>
<evidence type="ECO:0000256" key="1">
    <source>
        <dbReference type="ARBA" id="ARBA00038455"/>
    </source>
</evidence>